<evidence type="ECO:0000256" key="5">
    <source>
        <dbReference type="PIRSR" id="PIRSR000429-1"/>
    </source>
</evidence>
<dbReference type="GO" id="GO:0006635">
    <property type="term" value="P:fatty acid beta-oxidation"/>
    <property type="evidence" value="ECO:0007669"/>
    <property type="project" value="TreeGrafter"/>
</dbReference>
<evidence type="ECO:0000256" key="4">
    <source>
        <dbReference type="ARBA" id="ARBA00023315"/>
    </source>
</evidence>
<protein>
    <submittedName>
        <fullName evidence="9">Acetyl-CoA C-acyltransferase</fullName>
        <ecNumber evidence="9">2.3.1.16</ecNumber>
    </submittedName>
</protein>
<comment type="similarity">
    <text evidence="2 6">Belongs to the thiolase-like superfamily. Thiolase family.</text>
</comment>
<gene>
    <name evidence="9" type="ORF">GS660_18540</name>
</gene>
<dbReference type="GO" id="GO:0005737">
    <property type="term" value="C:cytoplasm"/>
    <property type="evidence" value="ECO:0007669"/>
    <property type="project" value="UniProtKB-ARBA"/>
</dbReference>
<dbReference type="Gene3D" id="3.40.47.10">
    <property type="match status" value="1"/>
</dbReference>
<dbReference type="Proteomes" id="UP000477083">
    <property type="component" value="Unassembled WGS sequence"/>
</dbReference>
<dbReference type="GO" id="GO:0010124">
    <property type="term" value="P:phenylacetate catabolic process"/>
    <property type="evidence" value="ECO:0007669"/>
    <property type="project" value="TreeGrafter"/>
</dbReference>
<dbReference type="PIRSF" id="PIRSF000429">
    <property type="entry name" value="Ac-CoA_Ac_transf"/>
    <property type="match status" value="1"/>
</dbReference>
<sequence length="378" mass="39317">MTEAVYIAGYVRSPFTFARKGALAGVRPDDLGAHVVRSLLARTGVPADEIEDVVWGCAFPEAEQGLNIGRVVGLLGGLPVTSAGATVNRWCGSSVQAVQVAVGMLMMGAGEAIIAGGTECMSRVPMMGFNLMPHPSWSREEVDDFVNVGLTAERVAREHNVTRADQDLFARASHQKALAAQADGRLAAEIAPYQTAEGLVSDDGCIRDTPLEKMAELKTAFLKDGTVTAASSSPMTDGSTAVLVCTETFLKRHGLTPLATVKGFAVSGCEPGVMGLGPIESSRKAIKRAGLKVDAIDIIEMNEAFAAQAEACRRALGIDPARLNIDGGAIALGHPLGATGTRLVGKAATLLQREGKKYALATQCIGGGMGIAMVLEAA</sequence>
<dbReference type="InterPro" id="IPR016039">
    <property type="entry name" value="Thiolase-like"/>
</dbReference>
<evidence type="ECO:0000256" key="6">
    <source>
        <dbReference type="RuleBase" id="RU003557"/>
    </source>
</evidence>
<proteinExistence type="inferred from homology"/>
<name>A0A6L8VLK5_9RHOB</name>
<dbReference type="RefSeq" id="WP_161348477.1">
    <property type="nucleotide sequence ID" value="NZ_BMGW01000015.1"/>
</dbReference>
<dbReference type="EC" id="2.3.1.16" evidence="9"/>
<dbReference type="CDD" id="cd00751">
    <property type="entry name" value="thiolase"/>
    <property type="match status" value="1"/>
</dbReference>
<keyword evidence="3 6" id="KW-0808">Transferase</keyword>
<feature type="active site" description="Proton acceptor" evidence="5">
    <location>
        <position position="364"/>
    </location>
</feature>
<dbReference type="AlphaFoldDB" id="A0A6L8VLK5"/>
<keyword evidence="4 6" id="KW-0012">Acyltransferase</keyword>
<evidence type="ECO:0000313" key="9">
    <source>
        <dbReference type="EMBL" id="MZQ91093.1"/>
    </source>
</evidence>
<feature type="active site" description="Acyl-thioester intermediate" evidence="5">
    <location>
        <position position="91"/>
    </location>
</feature>
<dbReference type="InterPro" id="IPR050215">
    <property type="entry name" value="Thiolase-like_sf_Thiolase"/>
</dbReference>
<feature type="domain" description="Thiolase N-terminal" evidence="7">
    <location>
        <begin position="5"/>
        <end position="247"/>
    </location>
</feature>
<feature type="domain" description="Thiolase C-terminal" evidence="8">
    <location>
        <begin position="255"/>
        <end position="376"/>
    </location>
</feature>
<dbReference type="SUPFAM" id="SSF53901">
    <property type="entry name" value="Thiolase-like"/>
    <property type="match status" value="2"/>
</dbReference>
<comment type="caution">
    <text evidence="9">The sequence shown here is derived from an EMBL/GenBank/DDBJ whole genome shotgun (WGS) entry which is preliminary data.</text>
</comment>
<evidence type="ECO:0000256" key="1">
    <source>
        <dbReference type="ARBA" id="ARBA00005189"/>
    </source>
</evidence>
<dbReference type="OrthoDB" id="9764638at2"/>
<dbReference type="Pfam" id="PF02803">
    <property type="entry name" value="Thiolase_C"/>
    <property type="match status" value="1"/>
</dbReference>
<comment type="pathway">
    <text evidence="1">Lipid metabolism.</text>
</comment>
<evidence type="ECO:0000256" key="2">
    <source>
        <dbReference type="ARBA" id="ARBA00010982"/>
    </source>
</evidence>
<dbReference type="InterPro" id="IPR020615">
    <property type="entry name" value="Thiolase_acyl_enz_int_AS"/>
</dbReference>
<dbReference type="PANTHER" id="PTHR43853:SF21">
    <property type="entry name" value="STEROID 3-KETOACYL-COA THIOLASE"/>
    <property type="match status" value="1"/>
</dbReference>
<dbReference type="EMBL" id="WWNR01000015">
    <property type="protein sequence ID" value="MZQ91093.1"/>
    <property type="molecule type" value="Genomic_DNA"/>
</dbReference>
<keyword evidence="10" id="KW-1185">Reference proteome</keyword>
<dbReference type="InterPro" id="IPR020613">
    <property type="entry name" value="Thiolase_CS"/>
</dbReference>
<evidence type="ECO:0000256" key="3">
    <source>
        <dbReference type="ARBA" id="ARBA00022679"/>
    </source>
</evidence>
<dbReference type="Pfam" id="PF00108">
    <property type="entry name" value="Thiolase_N"/>
    <property type="match status" value="1"/>
</dbReference>
<dbReference type="InterPro" id="IPR020617">
    <property type="entry name" value="Thiolase_C"/>
</dbReference>
<dbReference type="NCBIfam" id="TIGR01930">
    <property type="entry name" value="AcCoA-C-Actrans"/>
    <property type="match status" value="1"/>
</dbReference>
<dbReference type="PROSITE" id="PS00098">
    <property type="entry name" value="THIOLASE_1"/>
    <property type="match status" value="1"/>
</dbReference>
<feature type="active site" description="Proton acceptor" evidence="5">
    <location>
        <position position="334"/>
    </location>
</feature>
<dbReference type="InterPro" id="IPR002155">
    <property type="entry name" value="Thiolase"/>
</dbReference>
<evidence type="ECO:0000259" key="7">
    <source>
        <dbReference type="Pfam" id="PF00108"/>
    </source>
</evidence>
<dbReference type="InterPro" id="IPR020616">
    <property type="entry name" value="Thiolase_N"/>
</dbReference>
<evidence type="ECO:0000259" key="8">
    <source>
        <dbReference type="Pfam" id="PF02803"/>
    </source>
</evidence>
<reference evidence="9 10" key="1">
    <citation type="submission" date="2020-01" db="EMBL/GenBank/DDBJ databases">
        <title>Frigidibacter albus SP32T (=CGMCC 1.13995T).</title>
        <authorList>
            <person name="Liao X."/>
        </authorList>
    </citation>
    <scope>NUCLEOTIDE SEQUENCE [LARGE SCALE GENOMIC DNA]</scope>
    <source>
        <strain evidence="9 10">SP32</strain>
    </source>
</reference>
<dbReference type="PROSITE" id="PS00737">
    <property type="entry name" value="THIOLASE_2"/>
    <property type="match status" value="1"/>
</dbReference>
<accession>A0A6L8VLK5</accession>
<dbReference type="GO" id="GO:0003988">
    <property type="term" value="F:acetyl-CoA C-acyltransferase activity"/>
    <property type="evidence" value="ECO:0007669"/>
    <property type="project" value="UniProtKB-EC"/>
</dbReference>
<evidence type="ECO:0000313" key="10">
    <source>
        <dbReference type="Proteomes" id="UP000477083"/>
    </source>
</evidence>
<dbReference type="PANTHER" id="PTHR43853">
    <property type="entry name" value="3-KETOACYL-COA THIOLASE, PEROXISOMAL"/>
    <property type="match status" value="1"/>
</dbReference>
<organism evidence="9 10">
    <name type="scientific">Frigidibacter albus</name>
    <dbReference type="NCBI Taxonomy" id="1465486"/>
    <lineage>
        <taxon>Bacteria</taxon>
        <taxon>Pseudomonadati</taxon>
        <taxon>Pseudomonadota</taxon>
        <taxon>Alphaproteobacteria</taxon>
        <taxon>Rhodobacterales</taxon>
        <taxon>Paracoccaceae</taxon>
        <taxon>Frigidibacter</taxon>
    </lineage>
</organism>